<keyword evidence="5 10" id="KW-0256">Endoplasmic reticulum</keyword>
<dbReference type="EMBL" id="LT671821">
    <property type="protein sequence ID" value="SHO76178.1"/>
    <property type="molecule type" value="Genomic_DNA"/>
</dbReference>
<dbReference type="GO" id="GO:0006488">
    <property type="term" value="P:dolichol-linked oligosaccharide biosynthetic process"/>
    <property type="evidence" value="ECO:0007669"/>
    <property type="project" value="InterPro"/>
</dbReference>
<comment type="similarity">
    <text evidence="3 10">Belongs to the RFT1 family.</text>
</comment>
<keyword evidence="4 10" id="KW-0812">Transmembrane</keyword>
<evidence type="ECO:0000256" key="1">
    <source>
        <dbReference type="ARBA" id="ARBA00004477"/>
    </source>
</evidence>
<dbReference type="PANTHER" id="PTHR13117">
    <property type="entry name" value="ENDOPLASMIC RETICULUM MULTISPAN TRANSMEMBRANE PROTEIN-RELATED"/>
    <property type="match status" value="1"/>
</dbReference>
<dbReference type="GO" id="GO:0005789">
    <property type="term" value="C:endoplasmic reticulum membrane"/>
    <property type="evidence" value="ECO:0007669"/>
    <property type="project" value="UniProtKB-SubCell"/>
</dbReference>
<feature type="transmembrane region" description="Helical" evidence="10">
    <location>
        <begin position="109"/>
        <end position="130"/>
    </location>
</feature>
<feature type="transmembrane region" description="Helical" evidence="10">
    <location>
        <begin position="198"/>
        <end position="220"/>
    </location>
</feature>
<protein>
    <recommendedName>
        <fullName evidence="8 10">Man(5)GlcNAc(2)-PP-dolichol translocation protein RFT1</fullName>
    </recommendedName>
</protein>
<accession>A0A1M8A139</accession>
<evidence type="ECO:0000256" key="3">
    <source>
        <dbReference type="ARBA" id="ARBA00010288"/>
    </source>
</evidence>
<dbReference type="InterPro" id="IPR007594">
    <property type="entry name" value="RFT1"/>
</dbReference>
<dbReference type="OrthoDB" id="9979195at2759"/>
<feature type="transmembrane region" description="Helical" evidence="10">
    <location>
        <begin position="327"/>
        <end position="346"/>
    </location>
</feature>
<keyword evidence="12" id="KW-1185">Reference proteome</keyword>
<feature type="transmembrane region" description="Helical" evidence="10">
    <location>
        <begin position="43"/>
        <end position="62"/>
    </location>
</feature>
<gene>
    <name evidence="11" type="ORF">MSYG_0513</name>
</gene>
<feature type="transmembrane region" description="Helical" evidence="10">
    <location>
        <begin position="83"/>
        <end position="103"/>
    </location>
</feature>
<reference evidence="12" key="1">
    <citation type="journal article" date="2017" name="Nucleic Acids Res.">
        <title>Proteogenomics produces comprehensive and highly accurate protein-coding gene annotation in a complete genome assembly of Malassezia sympodialis.</title>
        <authorList>
            <person name="Zhu Y."/>
            <person name="Engstroem P.G."/>
            <person name="Tellgren-Roth C."/>
            <person name="Baudo C.D."/>
            <person name="Kennell J.C."/>
            <person name="Sun S."/>
            <person name="Billmyre R.B."/>
            <person name="Schroeder M.S."/>
            <person name="Andersson A."/>
            <person name="Holm T."/>
            <person name="Sigurgeirsson B."/>
            <person name="Wu G."/>
            <person name="Sankaranarayanan S.R."/>
            <person name="Siddharthan R."/>
            <person name="Sanyal K."/>
            <person name="Lundeberg J."/>
            <person name="Nystedt B."/>
            <person name="Boekhout T."/>
            <person name="Dawson T.L. Jr."/>
            <person name="Heitman J."/>
            <person name="Scheynius A."/>
            <person name="Lehtioe J."/>
        </authorList>
    </citation>
    <scope>NUCLEOTIDE SEQUENCE [LARGE SCALE GENOMIC DNA]</scope>
    <source>
        <strain evidence="12">ATCC 42132</strain>
    </source>
</reference>
<dbReference type="Proteomes" id="UP000186303">
    <property type="component" value="Chromosome 1"/>
</dbReference>
<evidence type="ECO:0000256" key="9">
    <source>
        <dbReference type="ARBA" id="ARBA00045912"/>
    </source>
</evidence>
<dbReference type="OMA" id="WPGKLFG"/>
<name>A0A1M8A139_MALS4</name>
<dbReference type="GO" id="GO:0034203">
    <property type="term" value="P:glycolipid translocation"/>
    <property type="evidence" value="ECO:0007669"/>
    <property type="project" value="TreeGrafter"/>
</dbReference>
<proteinExistence type="inferred from homology"/>
<evidence type="ECO:0000256" key="7">
    <source>
        <dbReference type="ARBA" id="ARBA00023136"/>
    </source>
</evidence>
<evidence type="ECO:0000256" key="6">
    <source>
        <dbReference type="ARBA" id="ARBA00022989"/>
    </source>
</evidence>
<organism evidence="11 12">
    <name type="scientific">Malassezia sympodialis (strain ATCC 42132)</name>
    <name type="common">Atopic eczema-associated yeast</name>
    <dbReference type="NCBI Taxonomy" id="1230383"/>
    <lineage>
        <taxon>Eukaryota</taxon>
        <taxon>Fungi</taxon>
        <taxon>Dikarya</taxon>
        <taxon>Basidiomycota</taxon>
        <taxon>Ustilaginomycotina</taxon>
        <taxon>Malasseziomycetes</taxon>
        <taxon>Malasseziales</taxon>
        <taxon>Malasseziaceae</taxon>
        <taxon>Malassezia</taxon>
    </lineage>
</organism>
<dbReference type="STRING" id="1230383.A0A1M8A139"/>
<evidence type="ECO:0000256" key="5">
    <source>
        <dbReference type="ARBA" id="ARBA00022824"/>
    </source>
</evidence>
<dbReference type="Pfam" id="PF04506">
    <property type="entry name" value="Rft-1"/>
    <property type="match status" value="1"/>
</dbReference>
<comment type="subcellular location">
    <subcellularLocation>
        <location evidence="1 10">Endoplasmic reticulum membrane</location>
        <topology evidence="1 10">Multi-pass membrane protein</topology>
    </subcellularLocation>
</comment>
<feature type="transmembrane region" description="Helical" evidence="10">
    <location>
        <begin position="366"/>
        <end position="386"/>
    </location>
</feature>
<comment type="caution">
    <text evidence="10">Lacks conserved residue(s) required for the propagation of feature annotation.</text>
</comment>
<evidence type="ECO:0000256" key="8">
    <source>
        <dbReference type="ARBA" id="ARBA00044793"/>
    </source>
</evidence>
<keyword evidence="10" id="KW-0813">Transport</keyword>
<feature type="transmembrane region" description="Helical" evidence="10">
    <location>
        <begin position="159"/>
        <end position="178"/>
    </location>
</feature>
<feature type="transmembrane region" description="Helical" evidence="10">
    <location>
        <begin position="398"/>
        <end position="419"/>
    </location>
</feature>
<comment type="function">
    <text evidence="9 10">Intramembrane glycolipid transporter that operates in the biosynthetic pathway of dolichol-linked oligosaccharides, the glycan precursors employed in protein asparagine (N)-glycosylation. The sequential addition of sugars to dolichol pyrophosphate produces dolichol-linked oligosaccharides containing fourteen sugars, including two GlcNAcs, nine mannoses and three glucoses. Once assembled, the oligosaccharide is transferred from the lipid to nascent proteins by oligosaccharyltransferases. The assembly of dolichol-linked oligosaccharides begins on the cytosolic side of the endoplasmic reticulum membrane and finishes in its lumen. RFT1 could mediate the translocation of the cytosolically oriented intermediate DolPP-GlcNAc2Man5, produced by ALG11, into the ER lumen where dolichol-linked oligosaccharides assembly continues. However, the intramembrane lipid transporter activity could not be confirmed in vitro.</text>
</comment>
<dbReference type="AlphaFoldDB" id="A0A1M8A139"/>
<evidence type="ECO:0000256" key="10">
    <source>
        <dbReference type="RuleBase" id="RU365067"/>
    </source>
</evidence>
<sequence>MAGSSARAFLLLQIGVRLLTFALHQLLVRTVSPAVFGAANVQLELVLSIVLALARDGVRAVVVRRQAALRSQATVRALHNLALLPMGCGGLLAAAVGGAYLRYMAPPTLWAAGGAALPVSVALYGVGAVFELMAEPLHMRALGLAQYVRVRIGMEAGGVLARAVVHVLLLQPVCLRWMRTHGGAYLTVPPGELPWALLAFALARAAYGAGYFGAAGVALAHCTSVRTVAGALCPACDRPLFDAPETRALVRVTTGQAVLKLVLTEGDKLALTKLTSLAHQGGYALASNYGSILARTLFQPLEESARLQFTQDTGEAARGRAAALLQVLLRMHGLLGTALVAFGPPLARAALRIVAGAQWADAPSPAAPILATYCWYLPVMGVNGLVEAFVQAVAPPAVLAWYSRVLVVSSAAFVAVLYGAQGLMLWGRGGAESAIVWANIAALGVRAIAAYVYVRRYFAPTAYRAQVAWRALVPRARTLGVLVACAAALRASAVQAQPAMAQLGMGVALASVVLALEWRTCTAALAVLR</sequence>
<evidence type="ECO:0000313" key="12">
    <source>
        <dbReference type="Proteomes" id="UP000186303"/>
    </source>
</evidence>
<keyword evidence="6 10" id="KW-1133">Transmembrane helix</keyword>
<feature type="transmembrane region" description="Helical" evidence="10">
    <location>
        <begin position="434"/>
        <end position="454"/>
    </location>
</feature>
<evidence type="ECO:0000256" key="2">
    <source>
        <dbReference type="ARBA" id="ARBA00004922"/>
    </source>
</evidence>
<dbReference type="VEuPathDB" id="FungiDB:MSYG_0513"/>
<dbReference type="PANTHER" id="PTHR13117:SF5">
    <property type="entry name" value="PROTEIN RFT1 HOMOLOG"/>
    <property type="match status" value="1"/>
</dbReference>
<keyword evidence="7 10" id="KW-0472">Membrane</keyword>
<evidence type="ECO:0000256" key="4">
    <source>
        <dbReference type="ARBA" id="ARBA00022692"/>
    </source>
</evidence>
<comment type="pathway">
    <text evidence="2">Protein modification; protein glycosylation.</text>
</comment>
<evidence type="ECO:0000313" key="11">
    <source>
        <dbReference type="EMBL" id="SHO76178.1"/>
    </source>
</evidence>